<reference evidence="1 2" key="1">
    <citation type="submission" date="2019-02" db="EMBL/GenBank/DDBJ databases">
        <title>Genomic Encyclopedia of Type Strains, Phase IV (KMG-IV): sequencing the most valuable type-strain genomes for metagenomic binning, comparative biology and taxonomic classification.</title>
        <authorList>
            <person name="Goeker M."/>
        </authorList>
    </citation>
    <scope>NUCLEOTIDE SEQUENCE [LARGE SCALE GENOMIC DNA]</scope>
    <source>
        <strain evidence="1 2">DSM 18116</strain>
    </source>
</reference>
<dbReference type="EMBL" id="SGXA01000001">
    <property type="protein sequence ID" value="RZS75402.1"/>
    <property type="molecule type" value="Genomic_DNA"/>
</dbReference>
<protein>
    <submittedName>
        <fullName evidence="1">Uncharacterized protein</fullName>
    </submittedName>
</protein>
<sequence length="48" mass="5474">MMPSTASSKTWLLNGNFFAKNANTVRKYSSVTTLTDAIRLPEWKLNLR</sequence>
<dbReference type="Proteomes" id="UP000293874">
    <property type="component" value="Unassembled WGS sequence"/>
</dbReference>
<organism evidence="1 2">
    <name type="scientific">Pseudobacter ginsenosidimutans</name>
    <dbReference type="NCBI Taxonomy" id="661488"/>
    <lineage>
        <taxon>Bacteria</taxon>
        <taxon>Pseudomonadati</taxon>
        <taxon>Bacteroidota</taxon>
        <taxon>Chitinophagia</taxon>
        <taxon>Chitinophagales</taxon>
        <taxon>Chitinophagaceae</taxon>
        <taxon>Pseudobacter</taxon>
    </lineage>
</organism>
<keyword evidence="2" id="KW-1185">Reference proteome</keyword>
<name>A0A4Q7N276_9BACT</name>
<gene>
    <name evidence="1" type="ORF">EV199_1267</name>
</gene>
<proteinExistence type="predicted"/>
<evidence type="ECO:0000313" key="2">
    <source>
        <dbReference type="Proteomes" id="UP000293874"/>
    </source>
</evidence>
<dbReference type="AlphaFoldDB" id="A0A4Q7N276"/>
<accession>A0A4Q7N276</accession>
<comment type="caution">
    <text evidence="1">The sequence shown here is derived from an EMBL/GenBank/DDBJ whole genome shotgun (WGS) entry which is preliminary data.</text>
</comment>
<evidence type="ECO:0000313" key="1">
    <source>
        <dbReference type="EMBL" id="RZS75402.1"/>
    </source>
</evidence>